<evidence type="ECO:0000313" key="7">
    <source>
        <dbReference type="EMBL" id="QIW96700.1"/>
    </source>
</evidence>
<dbReference type="PANTHER" id="PTHR11960:SF66">
    <property type="entry name" value="EUKARYOTIC TRANSLATION INITIATION FACTOR 4E TYPE 3"/>
    <property type="match status" value="1"/>
</dbReference>
<keyword evidence="1 5" id="KW-0396">Initiation factor</keyword>
<dbReference type="SUPFAM" id="SSF55418">
    <property type="entry name" value="eIF4e-like"/>
    <property type="match status" value="1"/>
</dbReference>
<keyword evidence="2" id="KW-0810">Translation regulation</keyword>
<comment type="similarity">
    <text evidence="5">Belongs to the eukaryotic initiation factor 4E family.</text>
</comment>
<evidence type="ECO:0000256" key="3">
    <source>
        <dbReference type="ARBA" id="ARBA00022884"/>
    </source>
</evidence>
<evidence type="ECO:0000256" key="5">
    <source>
        <dbReference type="RuleBase" id="RU004374"/>
    </source>
</evidence>
<dbReference type="GO" id="GO:0000340">
    <property type="term" value="F:RNA 7-methylguanosine cap binding"/>
    <property type="evidence" value="ECO:0007669"/>
    <property type="project" value="TreeGrafter"/>
</dbReference>
<protein>
    <recommendedName>
        <fullName evidence="9">Translation initiation factor eIF4e</fullName>
    </recommendedName>
</protein>
<dbReference type="OrthoDB" id="17977at2759"/>
<dbReference type="InterPro" id="IPR023398">
    <property type="entry name" value="TIF_eIF4e-like"/>
</dbReference>
<dbReference type="GO" id="GO:0003743">
    <property type="term" value="F:translation initiation factor activity"/>
    <property type="evidence" value="ECO:0007669"/>
    <property type="project" value="UniProtKB-KW"/>
</dbReference>
<accession>A0A6H0XPX2</accession>
<dbReference type="PANTHER" id="PTHR11960">
    <property type="entry name" value="EUKARYOTIC TRANSLATION INITIATION FACTOR 4E RELATED"/>
    <property type="match status" value="1"/>
</dbReference>
<dbReference type="Pfam" id="PF01652">
    <property type="entry name" value="IF4E"/>
    <property type="match status" value="1"/>
</dbReference>
<dbReference type="Proteomes" id="UP000503462">
    <property type="component" value="Chromosome 2"/>
</dbReference>
<dbReference type="InterPro" id="IPR001040">
    <property type="entry name" value="TIF_eIF_4E"/>
</dbReference>
<evidence type="ECO:0000256" key="4">
    <source>
        <dbReference type="ARBA" id="ARBA00022917"/>
    </source>
</evidence>
<evidence type="ECO:0000313" key="8">
    <source>
        <dbReference type="Proteomes" id="UP000503462"/>
    </source>
</evidence>
<keyword evidence="8" id="KW-1185">Reference proteome</keyword>
<reference evidence="7 8" key="1">
    <citation type="journal article" date="2016" name="Sci. Rep.">
        <title>Peltaster fructicola genome reveals evolution from an invasive phytopathogen to an ectophytic parasite.</title>
        <authorList>
            <person name="Xu C."/>
            <person name="Chen H."/>
            <person name="Gleason M.L."/>
            <person name="Xu J.R."/>
            <person name="Liu H."/>
            <person name="Zhang R."/>
            <person name="Sun G."/>
        </authorList>
    </citation>
    <scope>NUCLEOTIDE SEQUENCE [LARGE SCALE GENOMIC DNA]</scope>
    <source>
        <strain evidence="7 8">LNHT1506</strain>
    </source>
</reference>
<dbReference type="EMBL" id="CP051140">
    <property type="protein sequence ID" value="QIW96700.1"/>
    <property type="molecule type" value="Genomic_DNA"/>
</dbReference>
<dbReference type="Gene3D" id="3.30.760.10">
    <property type="entry name" value="RNA Cap, Translation Initiation Factor Eif4e"/>
    <property type="match status" value="1"/>
</dbReference>
<dbReference type="GO" id="GO:0016281">
    <property type="term" value="C:eukaryotic translation initiation factor 4F complex"/>
    <property type="evidence" value="ECO:0007669"/>
    <property type="project" value="TreeGrafter"/>
</dbReference>
<dbReference type="AlphaFoldDB" id="A0A6H0XPX2"/>
<name>A0A6H0XPX2_9PEZI</name>
<evidence type="ECO:0000256" key="6">
    <source>
        <dbReference type="SAM" id="MobiDB-lite"/>
    </source>
</evidence>
<keyword evidence="4 5" id="KW-0648">Protein biosynthesis</keyword>
<sequence>MSQPSPLRISNLPRAGAEEAAATQSPARGAEMRDFLQARLQRSRTAPLIHSWVFYHDRQDRVQQEKDDSRPDYEARLVNLSEIDDVRSFWTVFNNFDIMALPLRDSIHLFHKGVKPIWEDPRNVKGGSWTFRVPKSQAAEFWKELCMMAIGEKLQSAVESNRTTFRDDICGISLGVRFNSHLIQVWNRDCEHTAGIDRILQVILAELSVSLKPREGSYYYKKHSEHAGFANGEPEPKS</sequence>
<gene>
    <name evidence="7" type="ORF">AMS68_002218</name>
</gene>
<evidence type="ECO:0000256" key="2">
    <source>
        <dbReference type="ARBA" id="ARBA00022845"/>
    </source>
</evidence>
<feature type="region of interest" description="Disordered" evidence="6">
    <location>
        <begin position="1"/>
        <end position="28"/>
    </location>
</feature>
<proteinExistence type="inferred from homology"/>
<evidence type="ECO:0008006" key="9">
    <source>
        <dbReference type="Google" id="ProtNLM"/>
    </source>
</evidence>
<dbReference type="GO" id="GO:0006417">
    <property type="term" value="P:regulation of translation"/>
    <property type="evidence" value="ECO:0007669"/>
    <property type="project" value="UniProtKB-KW"/>
</dbReference>
<keyword evidence="3 5" id="KW-0694">RNA-binding</keyword>
<evidence type="ECO:0000256" key="1">
    <source>
        <dbReference type="ARBA" id="ARBA00022540"/>
    </source>
</evidence>
<organism evidence="7 8">
    <name type="scientific">Peltaster fructicola</name>
    <dbReference type="NCBI Taxonomy" id="286661"/>
    <lineage>
        <taxon>Eukaryota</taxon>
        <taxon>Fungi</taxon>
        <taxon>Dikarya</taxon>
        <taxon>Ascomycota</taxon>
        <taxon>Pezizomycotina</taxon>
        <taxon>Dothideomycetes</taxon>
        <taxon>Dothideomycetes incertae sedis</taxon>
        <taxon>Peltaster</taxon>
    </lineage>
</organism>